<name>A0A915IX94_ROMCU</name>
<protein>
    <submittedName>
        <fullName evidence="2">Uncharacterized protein</fullName>
    </submittedName>
</protein>
<dbReference type="AlphaFoldDB" id="A0A915IX94"/>
<evidence type="ECO:0000313" key="2">
    <source>
        <dbReference type="WBParaSite" id="nRc.2.0.1.t18448-RA"/>
    </source>
</evidence>
<organism evidence="1 2">
    <name type="scientific">Romanomermis culicivorax</name>
    <name type="common">Nematode worm</name>
    <dbReference type="NCBI Taxonomy" id="13658"/>
    <lineage>
        <taxon>Eukaryota</taxon>
        <taxon>Metazoa</taxon>
        <taxon>Ecdysozoa</taxon>
        <taxon>Nematoda</taxon>
        <taxon>Enoplea</taxon>
        <taxon>Dorylaimia</taxon>
        <taxon>Mermithida</taxon>
        <taxon>Mermithoidea</taxon>
        <taxon>Mermithidae</taxon>
        <taxon>Romanomermis</taxon>
    </lineage>
</organism>
<reference evidence="2" key="1">
    <citation type="submission" date="2022-11" db="UniProtKB">
        <authorList>
            <consortium name="WormBaseParasite"/>
        </authorList>
    </citation>
    <scope>IDENTIFICATION</scope>
</reference>
<accession>A0A915IX94</accession>
<keyword evidence="1" id="KW-1185">Reference proteome</keyword>
<sequence length="45" mass="4855">MTKTLFDDDQCQYMGVSILGGGLSPFEELQLGLETAAVGMVVLYI</sequence>
<proteinExistence type="predicted"/>
<evidence type="ECO:0000313" key="1">
    <source>
        <dbReference type="Proteomes" id="UP000887565"/>
    </source>
</evidence>
<dbReference type="Proteomes" id="UP000887565">
    <property type="component" value="Unplaced"/>
</dbReference>
<dbReference type="WBParaSite" id="nRc.2.0.1.t18448-RA">
    <property type="protein sequence ID" value="nRc.2.0.1.t18448-RA"/>
    <property type="gene ID" value="nRc.2.0.1.g18448"/>
</dbReference>